<keyword evidence="2" id="KW-1185">Reference proteome</keyword>
<evidence type="ECO:0000313" key="2">
    <source>
        <dbReference type="Proteomes" id="UP001231649"/>
    </source>
</evidence>
<dbReference type="EMBL" id="CM056782">
    <property type="protein sequence ID" value="KAJ8731936.1"/>
    <property type="molecule type" value="Genomic_DNA"/>
</dbReference>
<gene>
    <name evidence="1" type="ORF">PYW08_014666</name>
</gene>
<proteinExistence type="predicted"/>
<comment type="caution">
    <text evidence="1">The sequence shown here is derived from an EMBL/GenBank/DDBJ whole genome shotgun (WGS) entry which is preliminary data.</text>
</comment>
<accession>A0ACC2R2S5</accession>
<evidence type="ECO:0000313" key="1">
    <source>
        <dbReference type="EMBL" id="KAJ8731936.1"/>
    </source>
</evidence>
<name>A0ACC2R2S5_9NEOP</name>
<dbReference type="Proteomes" id="UP001231649">
    <property type="component" value="Chromosome 6"/>
</dbReference>
<reference evidence="1" key="1">
    <citation type="submission" date="2023-03" db="EMBL/GenBank/DDBJ databases">
        <title>Chromosome-level genomes of two armyworms, Mythimna separata and Mythimna loreyi, provide insights into the biosynthesis and reception of sex pheromones.</title>
        <authorList>
            <person name="Zhao H."/>
        </authorList>
    </citation>
    <scope>NUCLEOTIDE SEQUENCE</scope>
    <source>
        <strain evidence="1">BeijingLab</strain>
    </source>
</reference>
<sequence>MFLQVATLCLLVVAAHTHSPVSHQSRVDRHKHGHDIHHELKVHHPVHYHHEHHHDDHKVHDHGHHEENHGHHDDHHEEHYKDHHPSYKFEYSVKDEHTGDHKSQEEHRDGDHVSGSYSLVEPDGNVRTVHYTADDHHGFRADVHHKTAHHHIIPHHHHEHHHDHGHH</sequence>
<protein>
    <submittedName>
        <fullName evidence="1">Uncharacterized protein</fullName>
    </submittedName>
</protein>
<organism evidence="1 2">
    <name type="scientific">Mythimna loreyi</name>
    <dbReference type="NCBI Taxonomy" id="667449"/>
    <lineage>
        <taxon>Eukaryota</taxon>
        <taxon>Metazoa</taxon>
        <taxon>Ecdysozoa</taxon>
        <taxon>Arthropoda</taxon>
        <taxon>Hexapoda</taxon>
        <taxon>Insecta</taxon>
        <taxon>Pterygota</taxon>
        <taxon>Neoptera</taxon>
        <taxon>Endopterygota</taxon>
        <taxon>Lepidoptera</taxon>
        <taxon>Glossata</taxon>
        <taxon>Ditrysia</taxon>
        <taxon>Noctuoidea</taxon>
        <taxon>Noctuidae</taxon>
        <taxon>Noctuinae</taxon>
        <taxon>Hadenini</taxon>
        <taxon>Mythimna</taxon>
    </lineage>
</organism>